<dbReference type="STRING" id="1792290.MSP8886_02623"/>
<dbReference type="Proteomes" id="UP000092544">
    <property type="component" value="Unassembled WGS sequence"/>
</dbReference>
<evidence type="ECO:0000313" key="1">
    <source>
        <dbReference type="EMBL" id="SBS32988.1"/>
    </source>
</evidence>
<dbReference type="EMBL" id="FLOB01000005">
    <property type="protein sequence ID" value="SBS32988.1"/>
    <property type="molecule type" value="Genomic_DNA"/>
</dbReference>
<name>A0A1A8THF4_9GAMM</name>
<proteinExistence type="predicted"/>
<accession>A0A1A8THF4</accession>
<evidence type="ECO:0000313" key="2">
    <source>
        <dbReference type="Proteomes" id="UP000092544"/>
    </source>
</evidence>
<dbReference type="RefSeq" id="WP_067017084.1">
    <property type="nucleotide sequence ID" value="NZ_FLOB01000005.1"/>
</dbReference>
<dbReference type="OrthoDB" id="6107720at2"/>
<protein>
    <submittedName>
        <fullName evidence="1">Uncharacterized protein</fullName>
    </submittedName>
</protein>
<gene>
    <name evidence="1" type="ORF">MSP8886_02623</name>
</gene>
<reference evidence="1 2" key="1">
    <citation type="submission" date="2016-06" db="EMBL/GenBank/DDBJ databases">
        <authorList>
            <person name="Kjaerup R.B."/>
            <person name="Dalgaard T.S."/>
            <person name="Juul-Madsen H.R."/>
        </authorList>
    </citation>
    <scope>NUCLEOTIDE SEQUENCE [LARGE SCALE GENOMIC DNA]</scope>
    <source>
        <strain evidence="1 2">CECT 8886</strain>
    </source>
</reference>
<dbReference type="AlphaFoldDB" id="A0A1A8THF4"/>
<organism evidence="1 2">
    <name type="scientific">Marinomonas spartinae</name>
    <dbReference type="NCBI Taxonomy" id="1792290"/>
    <lineage>
        <taxon>Bacteria</taxon>
        <taxon>Pseudomonadati</taxon>
        <taxon>Pseudomonadota</taxon>
        <taxon>Gammaproteobacteria</taxon>
        <taxon>Oceanospirillales</taxon>
        <taxon>Oceanospirillaceae</taxon>
        <taxon>Marinomonas</taxon>
    </lineage>
</organism>
<sequence>MADNLIYLPVQKRSPKCSFYDAISDRDLTELRDAFDRAREQWPLEIAELPENNKKYAHYKK</sequence>
<keyword evidence="2" id="KW-1185">Reference proteome</keyword>